<sequence length="175" mass="18786">MPVVRLNLLQLFWHRTVLLPRMLRQYTGPARRMGFAANCSSSSTVLPGLGVCLSELVSVPQHAGTGTAPPLPTITGLDTPTVVTNSGVVANPPHGLGLHVHLACDRMAVQAVHEEGARSALRRSRSRMGRRHRLALATGLVKKQIQKAIADAITTGMEYVDGQLVAVRDGMQEAK</sequence>
<proteinExistence type="predicted"/>
<evidence type="ECO:0000313" key="1">
    <source>
        <dbReference type="EMBL" id="KAF7429016.1"/>
    </source>
</evidence>
<name>A0A8H7DQY6_PLEOS</name>
<gene>
    <name evidence="1" type="ORF">PC9H_008254</name>
</gene>
<dbReference type="VEuPathDB" id="FungiDB:PC9H_008254"/>
<dbReference type="OrthoDB" id="19394at2759"/>
<comment type="caution">
    <text evidence="1">The sequence shown here is derived from an EMBL/GenBank/DDBJ whole genome shotgun (WGS) entry which is preliminary data.</text>
</comment>
<dbReference type="AlphaFoldDB" id="A0A8H7DQY6"/>
<protein>
    <submittedName>
        <fullName evidence="1">Uncharacterized protein</fullName>
    </submittedName>
</protein>
<keyword evidence="2" id="KW-1185">Reference proteome</keyword>
<evidence type="ECO:0000313" key="2">
    <source>
        <dbReference type="Proteomes" id="UP000623687"/>
    </source>
</evidence>
<dbReference type="EMBL" id="JACETU010000005">
    <property type="protein sequence ID" value="KAF7429016.1"/>
    <property type="molecule type" value="Genomic_DNA"/>
</dbReference>
<organism evidence="1 2">
    <name type="scientific">Pleurotus ostreatus</name>
    <name type="common">Oyster mushroom</name>
    <name type="synonym">White-rot fungus</name>
    <dbReference type="NCBI Taxonomy" id="5322"/>
    <lineage>
        <taxon>Eukaryota</taxon>
        <taxon>Fungi</taxon>
        <taxon>Dikarya</taxon>
        <taxon>Basidiomycota</taxon>
        <taxon>Agaricomycotina</taxon>
        <taxon>Agaricomycetes</taxon>
        <taxon>Agaricomycetidae</taxon>
        <taxon>Agaricales</taxon>
        <taxon>Pleurotineae</taxon>
        <taxon>Pleurotaceae</taxon>
        <taxon>Pleurotus</taxon>
    </lineage>
</organism>
<reference evidence="1" key="1">
    <citation type="submission" date="2019-07" db="EMBL/GenBank/DDBJ databases">
        <authorList>
            <person name="Palmer J.M."/>
        </authorList>
    </citation>
    <scope>NUCLEOTIDE SEQUENCE</scope>
    <source>
        <strain evidence="1">PC9</strain>
    </source>
</reference>
<dbReference type="RefSeq" id="XP_036631388.1">
    <property type="nucleotide sequence ID" value="XM_036777768.1"/>
</dbReference>
<dbReference type="GeneID" id="59378072"/>
<dbReference type="Proteomes" id="UP000623687">
    <property type="component" value="Unassembled WGS sequence"/>
</dbReference>
<accession>A0A8H7DQY6</accession>